<feature type="domain" description="Aminoglycoside phosphotransferase" evidence="1">
    <location>
        <begin position="24"/>
        <end position="277"/>
    </location>
</feature>
<dbReference type="InterPro" id="IPR011009">
    <property type="entry name" value="Kinase-like_dom_sf"/>
</dbReference>
<dbReference type="Gene3D" id="3.90.1200.10">
    <property type="match status" value="1"/>
</dbReference>
<evidence type="ECO:0000313" key="2">
    <source>
        <dbReference type="EMBL" id="ADI19497.1"/>
    </source>
</evidence>
<proteinExistence type="predicted"/>
<reference evidence="2" key="1">
    <citation type="journal article" date="2011" name="Environ. Microbiol.">
        <title>Time-series analyses of Monterey Bay coastal microbial picoplankton using a 'genome proxy' microarray.</title>
        <authorList>
            <person name="Rich V.I."/>
            <person name="Pham V.D."/>
            <person name="Eppley J."/>
            <person name="Shi Y."/>
            <person name="DeLong E.F."/>
        </authorList>
    </citation>
    <scope>NUCLEOTIDE SEQUENCE</scope>
</reference>
<dbReference type="AlphaFoldDB" id="E0XYK6"/>
<dbReference type="Pfam" id="PF01636">
    <property type="entry name" value="APH"/>
    <property type="match status" value="1"/>
</dbReference>
<accession>E0XYK6</accession>
<protein>
    <recommendedName>
        <fullName evidence="1">Aminoglycoside phosphotransferase domain-containing protein</fullName>
    </recommendedName>
</protein>
<organism evidence="2">
    <name type="scientific">uncultured Planctomycetales bacterium HF0500_40D21</name>
    <dbReference type="NCBI Taxonomy" id="710747"/>
    <lineage>
        <taxon>Bacteria</taxon>
        <taxon>Pseudomonadati</taxon>
        <taxon>Planctomycetota</taxon>
        <taxon>Planctomycetia</taxon>
        <taxon>Planctomycetales</taxon>
        <taxon>environmental samples</taxon>
    </lineage>
</organism>
<sequence>MEDSGLFDFWDPSCRPLEPGVPPAEPGFSGAIVMRITTSRGPLAVRGWPPDGLPRQRLEALHRLLEHVAATVPVAVPITTGDGTRLAEWHGRLWQLEPWMPGTADFHDDPSRVRLDEAMATLARFHRAARGFVPDRGAETWFGSSESRPSPAVGERLEQLTDFQQRWDRLVDRARGAVSGQADWMTLLADIDELFGRGAGEVAGQLQMVRMTEYRCQPCLRDIWHDHLLWTGDRVTGLIDPGSCRSDNVAIDLARLLGSLVGDDTEAFDAGLAAYDRHARLDLTEAGLVTVLDQSAVLLSGAVWMERLAEGRVGVPSAGSVHRRLSEVVSRLRGLAERLGFD</sequence>
<dbReference type="InterPro" id="IPR002575">
    <property type="entry name" value="Aminoglycoside_PTrfase"/>
</dbReference>
<evidence type="ECO:0000259" key="1">
    <source>
        <dbReference type="Pfam" id="PF01636"/>
    </source>
</evidence>
<dbReference type="EMBL" id="GU474923">
    <property type="protein sequence ID" value="ADI19497.1"/>
    <property type="molecule type" value="Genomic_DNA"/>
</dbReference>
<name>E0XYK6_9BACT</name>
<dbReference type="SUPFAM" id="SSF56112">
    <property type="entry name" value="Protein kinase-like (PK-like)"/>
    <property type="match status" value="1"/>
</dbReference>